<dbReference type="RefSeq" id="WP_282767345.1">
    <property type="nucleotide sequence ID" value="NZ_JASCTH010000059.1"/>
</dbReference>
<organism evidence="2 3">
    <name type="scientific">Actinoplanes sandaracinus</name>
    <dbReference type="NCBI Taxonomy" id="3045177"/>
    <lineage>
        <taxon>Bacteria</taxon>
        <taxon>Bacillati</taxon>
        <taxon>Actinomycetota</taxon>
        <taxon>Actinomycetes</taxon>
        <taxon>Micromonosporales</taxon>
        <taxon>Micromonosporaceae</taxon>
        <taxon>Actinoplanes</taxon>
    </lineage>
</organism>
<dbReference type="InterPro" id="IPR000415">
    <property type="entry name" value="Nitroreductase-like"/>
</dbReference>
<dbReference type="PANTHER" id="PTHR23026:SF123">
    <property type="entry name" value="NAD(P)H NITROREDUCTASE RV3131-RELATED"/>
    <property type="match status" value="1"/>
</dbReference>
<dbReference type="Pfam" id="PF00881">
    <property type="entry name" value="Nitroreductase"/>
    <property type="match status" value="1"/>
</dbReference>
<accession>A0ABT6X1J8</accession>
<evidence type="ECO:0000259" key="1">
    <source>
        <dbReference type="Pfam" id="PF00881"/>
    </source>
</evidence>
<dbReference type="Gene3D" id="3.40.109.10">
    <property type="entry name" value="NADH Oxidase"/>
    <property type="match status" value="1"/>
</dbReference>
<protein>
    <submittedName>
        <fullName evidence="2">Nitroreductase family protein</fullName>
    </submittedName>
</protein>
<keyword evidence="3" id="KW-1185">Reference proteome</keyword>
<reference evidence="2 3" key="1">
    <citation type="submission" date="2023-05" db="EMBL/GenBank/DDBJ databases">
        <title>Actinoplanes sp. NEAU-A12 genome sequencing.</title>
        <authorList>
            <person name="Wang Z.-S."/>
        </authorList>
    </citation>
    <scope>NUCLEOTIDE SEQUENCE [LARGE SCALE GENOMIC DNA]</scope>
    <source>
        <strain evidence="2 3">NEAU-A12</strain>
    </source>
</reference>
<dbReference type="Proteomes" id="UP001241758">
    <property type="component" value="Unassembled WGS sequence"/>
</dbReference>
<dbReference type="EMBL" id="JASCTH010000059">
    <property type="protein sequence ID" value="MDI6105880.1"/>
    <property type="molecule type" value="Genomic_DNA"/>
</dbReference>
<dbReference type="InterPro" id="IPR029479">
    <property type="entry name" value="Nitroreductase"/>
</dbReference>
<dbReference type="SUPFAM" id="SSF55469">
    <property type="entry name" value="FMN-dependent nitroreductase-like"/>
    <property type="match status" value="2"/>
</dbReference>
<evidence type="ECO:0000313" key="2">
    <source>
        <dbReference type="EMBL" id="MDI6105880.1"/>
    </source>
</evidence>
<feature type="domain" description="Nitroreductase" evidence="1">
    <location>
        <begin position="122"/>
        <end position="305"/>
    </location>
</feature>
<proteinExistence type="predicted"/>
<evidence type="ECO:0000313" key="3">
    <source>
        <dbReference type="Proteomes" id="UP001241758"/>
    </source>
</evidence>
<dbReference type="NCBIfam" id="NF047509">
    <property type="entry name" value="Rv3131_FMN_oxido"/>
    <property type="match status" value="1"/>
</dbReference>
<gene>
    <name evidence="2" type="ORF">QLQ12_45645</name>
</gene>
<sequence length="327" mass="35481">MKHQSDTALQQLLTRCVRAAGSAPSLHNSQPWWFRIDGDTVEVHADPARRLEVLDPSGRELMISVGAAVFTLRAAIRGAGRIPDFDVFPDPELPNLVARVRLGMPSPPSAMARALADAIPLRHTNRRPFHAAVVPADDLARLREAAAFEGAILTVAGAAGRTIIVGLGQAAEQRLRSHTGYRAELSHWTRPVTGRRDGIPATAIGPWDALERMPVRDFGLVNAPPVRRSEPFEAYPTIMILATGGDRPHDWVCAGQALQRVLLTATRAHLATTPISQPVEVPAIRELLSGPGSAHHAQMIIRLGYGEPAPVTPRRPLAEVLHEDQPR</sequence>
<comment type="caution">
    <text evidence="2">The sequence shown here is derived from an EMBL/GenBank/DDBJ whole genome shotgun (WGS) entry which is preliminary data.</text>
</comment>
<dbReference type="PANTHER" id="PTHR23026">
    <property type="entry name" value="NADPH NITROREDUCTASE"/>
    <property type="match status" value="1"/>
</dbReference>
<dbReference type="InterPro" id="IPR050627">
    <property type="entry name" value="Nitroreductase/BluB"/>
</dbReference>
<name>A0ABT6X1J8_9ACTN</name>